<proteinExistence type="predicted"/>
<dbReference type="RefSeq" id="WP_252761215.1">
    <property type="nucleotide sequence ID" value="NZ_JAMXLY010000031.1"/>
</dbReference>
<evidence type="ECO:0000313" key="1">
    <source>
        <dbReference type="EMBL" id="MCO6025857.1"/>
    </source>
</evidence>
<dbReference type="Proteomes" id="UP001204015">
    <property type="component" value="Unassembled WGS sequence"/>
</dbReference>
<dbReference type="InterPro" id="IPR008792">
    <property type="entry name" value="PQQD"/>
</dbReference>
<reference evidence="1 2" key="1">
    <citation type="submission" date="2022-06" db="EMBL/GenBank/DDBJ databases">
        <title>A taxonomic note on the genus Prevotella: Description of four novel genera and emended description of the genera Hallella and Xylanibacter.</title>
        <authorList>
            <person name="Hitch T.C.A."/>
        </authorList>
    </citation>
    <scope>NUCLEOTIDE SEQUENCE [LARGE SCALE GENOMIC DNA]</scope>
    <source>
        <strain evidence="1 2">DSM 100619</strain>
    </source>
</reference>
<organism evidence="1 2">
    <name type="scientific">Segatella cerevisiae</name>
    <dbReference type="NCBI Taxonomy" id="2053716"/>
    <lineage>
        <taxon>Bacteria</taxon>
        <taxon>Pseudomonadati</taxon>
        <taxon>Bacteroidota</taxon>
        <taxon>Bacteroidia</taxon>
        <taxon>Bacteroidales</taxon>
        <taxon>Prevotellaceae</taxon>
        <taxon>Segatella</taxon>
    </lineage>
</organism>
<name>A0ABT1BXQ0_9BACT</name>
<accession>A0ABT1BXQ0</accession>
<dbReference type="EMBL" id="JAMXLY010000031">
    <property type="protein sequence ID" value="MCO6025857.1"/>
    <property type="molecule type" value="Genomic_DNA"/>
</dbReference>
<gene>
    <name evidence="1" type="ORF">NG821_08410</name>
</gene>
<evidence type="ECO:0000313" key="2">
    <source>
        <dbReference type="Proteomes" id="UP001204015"/>
    </source>
</evidence>
<dbReference type="Pfam" id="PF05402">
    <property type="entry name" value="PqqD"/>
    <property type="match status" value="1"/>
</dbReference>
<comment type="caution">
    <text evidence="1">The sequence shown here is derived from an EMBL/GenBank/DDBJ whole genome shotgun (WGS) entry which is preliminary data.</text>
</comment>
<keyword evidence="2" id="KW-1185">Reference proteome</keyword>
<protein>
    <submittedName>
        <fullName evidence="1">PqqD family protein</fullName>
    </submittedName>
</protein>
<sequence>MHIKKGFELHEICGESVIIAEGEENIDFNNVIQMNASSALLWKKVKDEEFVPADLAHLLLSNYEIDPNTAFRDAQEIAGEWKSAGIVED</sequence>